<dbReference type="EMBL" id="JACAZE010000012">
    <property type="protein sequence ID" value="KAF7302519.1"/>
    <property type="molecule type" value="Genomic_DNA"/>
</dbReference>
<dbReference type="PANTHER" id="PTHR43328">
    <property type="entry name" value="ACETYLTRANSFERASE-RELATED"/>
    <property type="match status" value="1"/>
</dbReference>
<reference evidence="2" key="1">
    <citation type="submission" date="2020-05" db="EMBL/GenBank/DDBJ databases">
        <title>Mycena genomes resolve the evolution of fungal bioluminescence.</title>
        <authorList>
            <person name="Tsai I.J."/>
        </authorList>
    </citation>
    <scope>NUCLEOTIDE SEQUENCE</scope>
    <source>
        <strain evidence="2">110903Hualien_Pintung</strain>
    </source>
</reference>
<feature type="domain" description="N-acetyltransferase" evidence="1">
    <location>
        <begin position="38"/>
        <end position="224"/>
    </location>
</feature>
<dbReference type="PANTHER" id="PTHR43328:SF1">
    <property type="entry name" value="N-ACETYLTRANSFERASE DOMAIN-CONTAINING PROTEIN"/>
    <property type="match status" value="1"/>
</dbReference>
<dbReference type="SUPFAM" id="SSF55729">
    <property type="entry name" value="Acyl-CoA N-acyltransferases (Nat)"/>
    <property type="match status" value="1"/>
</dbReference>
<dbReference type="OrthoDB" id="630895at2759"/>
<organism evidence="2 3">
    <name type="scientific">Mycena chlorophos</name>
    <name type="common">Agaric fungus</name>
    <name type="synonym">Agaricus chlorophos</name>
    <dbReference type="NCBI Taxonomy" id="658473"/>
    <lineage>
        <taxon>Eukaryota</taxon>
        <taxon>Fungi</taxon>
        <taxon>Dikarya</taxon>
        <taxon>Basidiomycota</taxon>
        <taxon>Agaricomycotina</taxon>
        <taxon>Agaricomycetes</taxon>
        <taxon>Agaricomycetidae</taxon>
        <taxon>Agaricales</taxon>
        <taxon>Marasmiineae</taxon>
        <taxon>Mycenaceae</taxon>
        <taxon>Mycena</taxon>
    </lineage>
</organism>
<keyword evidence="2" id="KW-0808">Transferase</keyword>
<sequence length="251" mass="28145">MTHMLQAHLPMNAQLHPLELNPATGEPFLRLPGREGFVLTPPRMTDVDAMVEVFNDERIYYWLTGTPFPYTKDNAIWWLGENAVPISQRVLKELEAGRDDPALKLVDACPVSIIREVKPDGTDVLVGGIDFTLAQRAVELDGTAWTAELLGPDPKPQRNTENPDIWTVGYYVAPAYHGRGIMSVAFKTVLEQWGIPRMGIRRLRVSALTGNEGSVRVFEKNGLKLYKTWPEDTISVRGTRTSGVHIYEATY</sequence>
<keyword evidence="3" id="KW-1185">Reference proteome</keyword>
<dbReference type="Proteomes" id="UP000613580">
    <property type="component" value="Unassembled WGS sequence"/>
</dbReference>
<dbReference type="Pfam" id="PF13302">
    <property type="entry name" value="Acetyltransf_3"/>
    <property type="match status" value="1"/>
</dbReference>
<evidence type="ECO:0000313" key="2">
    <source>
        <dbReference type="EMBL" id="KAF7302519.1"/>
    </source>
</evidence>
<gene>
    <name evidence="2" type="ORF">HMN09_00886300</name>
</gene>
<comment type="caution">
    <text evidence="2">The sequence shown here is derived from an EMBL/GenBank/DDBJ whole genome shotgun (WGS) entry which is preliminary data.</text>
</comment>
<accession>A0A8H6W1X8</accession>
<dbReference type="InterPro" id="IPR016181">
    <property type="entry name" value="Acyl_CoA_acyltransferase"/>
</dbReference>
<name>A0A8H6W1X8_MYCCL</name>
<proteinExistence type="predicted"/>
<evidence type="ECO:0000259" key="1">
    <source>
        <dbReference type="Pfam" id="PF13302"/>
    </source>
</evidence>
<dbReference type="Gene3D" id="3.40.630.30">
    <property type="match status" value="1"/>
</dbReference>
<dbReference type="AlphaFoldDB" id="A0A8H6W1X8"/>
<evidence type="ECO:0000313" key="3">
    <source>
        <dbReference type="Proteomes" id="UP000613580"/>
    </source>
</evidence>
<dbReference type="InterPro" id="IPR000182">
    <property type="entry name" value="GNAT_dom"/>
</dbReference>
<protein>
    <submittedName>
        <fullName evidence="2">N-acetyltransferase domain-containing protein</fullName>
    </submittedName>
</protein>
<dbReference type="GO" id="GO:0016747">
    <property type="term" value="F:acyltransferase activity, transferring groups other than amino-acyl groups"/>
    <property type="evidence" value="ECO:0007669"/>
    <property type="project" value="InterPro"/>
</dbReference>